<keyword evidence="2" id="KW-0540">Nuclease</keyword>
<dbReference type="Pfam" id="PF01844">
    <property type="entry name" value="HNH"/>
    <property type="match status" value="1"/>
</dbReference>
<dbReference type="EMBL" id="CP063194">
    <property type="protein sequence ID" value="WCZ38566.1"/>
    <property type="molecule type" value="Genomic_DNA"/>
</dbReference>
<accession>A0ABY7UK91</accession>
<proteinExistence type="predicted"/>
<keyword evidence="2" id="KW-0255">Endonuclease</keyword>
<evidence type="ECO:0000313" key="3">
    <source>
        <dbReference type="Proteomes" id="UP001218071"/>
    </source>
</evidence>
<dbReference type="Gene3D" id="1.10.30.50">
    <property type="match status" value="1"/>
</dbReference>
<dbReference type="Proteomes" id="UP001218071">
    <property type="component" value="Chromosome"/>
</dbReference>
<organism evidence="2 3">
    <name type="scientific">Corynebacterium jeddahense</name>
    <dbReference type="NCBI Taxonomy" id="1414719"/>
    <lineage>
        <taxon>Bacteria</taxon>
        <taxon>Bacillati</taxon>
        <taxon>Actinomycetota</taxon>
        <taxon>Actinomycetes</taxon>
        <taxon>Mycobacteriales</taxon>
        <taxon>Corynebacteriaceae</taxon>
        <taxon>Corynebacterium</taxon>
    </lineage>
</organism>
<dbReference type="InterPro" id="IPR003615">
    <property type="entry name" value="HNH_nuc"/>
</dbReference>
<feature type="domain" description="HNH nuclease" evidence="1">
    <location>
        <begin position="312"/>
        <end position="364"/>
    </location>
</feature>
<evidence type="ECO:0000313" key="2">
    <source>
        <dbReference type="EMBL" id="WCZ38566.1"/>
    </source>
</evidence>
<dbReference type="CDD" id="cd00085">
    <property type="entry name" value="HNHc"/>
    <property type="match status" value="1"/>
</dbReference>
<keyword evidence="2" id="KW-0378">Hydrolase</keyword>
<name>A0ABY7UK91_9CORY</name>
<keyword evidence="3" id="KW-1185">Reference proteome</keyword>
<evidence type="ECO:0000259" key="1">
    <source>
        <dbReference type="SMART" id="SM00507"/>
    </source>
</evidence>
<gene>
    <name evidence="2" type="ORF">CJEDD_04775</name>
</gene>
<protein>
    <submittedName>
        <fullName evidence="2">HNH endonuclease</fullName>
    </submittedName>
</protein>
<reference evidence="2 3" key="1">
    <citation type="submission" date="2020-10" db="EMBL/GenBank/DDBJ databases">
        <title>Complete genome sequence of Corynebacterium jeddahense DSM 45997, type strain of Corynebacterium jeddahense.</title>
        <authorList>
            <person name="Busche T."/>
            <person name="Kalinowski J."/>
            <person name="Ruckert C."/>
        </authorList>
    </citation>
    <scope>NUCLEOTIDE SEQUENCE [LARGE SCALE GENOMIC DNA]</scope>
    <source>
        <strain evidence="2 3">DSM 45997</strain>
    </source>
</reference>
<dbReference type="GO" id="GO:0004519">
    <property type="term" value="F:endonuclease activity"/>
    <property type="evidence" value="ECO:0007669"/>
    <property type="project" value="UniProtKB-KW"/>
</dbReference>
<dbReference type="InterPro" id="IPR002711">
    <property type="entry name" value="HNH"/>
</dbReference>
<sequence>MFVIMERNNKKGAAMTTATTAPKTFRNQREHDPDSEAAQLIRDTYWAMFGHYSYPGFDIEDFDVTVTKLQAATGWSKTLVKHAILGHAALQELPNLRALQRDTRVMDIAHLTAVYTTLEELGPDADDEFYAVIDDILVDTFTPKRHNQLLPQRKTVTDRIRAAIKRLDPTRAYDKRKRTKREQNTDDTLRFDTYSIDGTQRCRIELLTNATTSKRIHVHVTAIAREHGISTVEAAEQLLSGELAGAQARPVINVYSPKGRAEGDPVYIPGSGWTDPEATAAFDDWLAESEPVERNLDAAAEQVLRGYAPSEAMRQAVGARNRTCVYPGCNRPAEQCQLDHRIPYEEGGETAVGNLFPLCQHHHNMKTDRRAFYVPDPTTGDIIWLFADGTFEIESPDSLLHSRFTPTTPRWRSSLANVRANRARLAEFYAKGHTILDQFDTDLDLTRATTAIQHLEEEYGRTFPFTPHMPYQEPLPEEPYEPPIPDPEYTYPAEELHHIDLTQYLLNYDFALQHGCVYFPYGFIEIPGETTA</sequence>
<dbReference type="SMART" id="SM00507">
    <property type="entry name" value="HNHc"/>
    <property type="match status" value="1"/>
</dbReference>